<keyword evidence="1" id="KW-0732">Signal</keyword>
<reference evidence="2 3" key="1">
    <citation type="journal article" date="2024" name="BMC Genomics">
        <title>Genome assembly of redclaw crayfish (Cherax quadricarinatus) provides insights into its immune adaptation and hypoxia tolerance.</title>
        <authorList>
            <person name="Liu Z."/>
            <person name="Zheng J."/>
            <person name="Li H."/>
            <person name="Fang K."/>
            <person name="Wang S."/>
            <person name="He J."/>
            <person name="Zhou D."/>
            <person name="Weng S."/>
            <person name="Chi M."/>
            <person name="Gu Z."/>
            <person name="He J."/>
            <person name="Li F."/>
            <person name="Wang M."/>
        </authorList>
    </citation>
    <scope>NUCLEOTIDE SEQUENCE [LARGE SCALE GENOMIC DNA]</scope>
    <source>
        <strain evidence="2">ZL_2023a</strain>
    </source>
</reference>
<feature type="signal peptide" evidence="1">
    <location>
        <begin position="1"/>
        <end position="20"/>
    </location>
</feature>
<comment type="caution">
    <text evidence="2">The sequence shown here is derived from an EMBL/GenBank/DDBJ whole genome shotgun (WGS) entry which is preliminary data.</text>
</comment>
<evidence type="ECO:0000313" key="2">
    <source>
        <dbReference type="EMBL" id="KAK8729823.1"/>
    </source>
</evidence>
<accession>A0AAW0WCJ6</accession>
<sequence length="391" mass="45485">MLVSWVVITTHVILFTPSHTQRSSLNQACYDYSNESKTYHLPNTCCRLHIYTKEDVLACVHTATDNWTLPKWFLGKEVNKKNPSGKSQGMEEKDHFHSPNEYLLHFHQPKIKRSPRAPHPEAIYKFSQDSSNTSSLSKGWLWAIVGDSRMRQFFSALVTLLNSPRLKYRKTSTGGKWRSVHELTENLRIGKLHEDIEVYHMDVPLRIVFHWDPLLLHLPKLMHQWTDNEQQKPTLLILGSGLHWMRTTLHTYRSAGPQAALDKFKLHMDTLLPQLVSFAKSTYTIIQLQDHIQESHIFKKYQGAYSNNNIDLYNNFISSSLIGSSVAVWDSNIPFSQAYHAHCLTKYRKSFDMLWDCDNPLHTGFVMVEKYANMFLNDICNFYIDLDSTYC</sequence>
<dbReference type="AlphaFoldDB" id="A0AAW0WCJ6"/>
<organism evidence="2 3">
    <name type="scientific">Cherax quadricarinatus</name>
    <name type="common">Australian red claw crayfish</name>
    <dbReference type="NCBI Taxonomy" id="27406"/>
    <lineage>
        <taxon>Eukaryota</taxon>
        <taxon>Metazoa</taxon>
        <taxon>Ecdysozoa</taxon>
        <taxon>Arthropoda</taxon>
        <taxon>Crustacea</taxon>
        <taxon>Multicrustacea</taxon>
        <taxon>Malacostraca</taxon>
        <taxon>Eumalacostraca</taxon>
        <taxon>Eucarida</taxon>
        <taxon>Decapoda</taxon>
        <taxon>Pleocyemata</taxon>
        <taxon>Astacidea</taxon>
        <taxon>Parastacoidea</taxon>
        <taxon>Parastacidae</taxon>
        <taxon>Cherax</taxon>
    </lineage>
</organism>
<keyword evidence="3" id="KW-1185">Reference proteome</keyword>
<dbReference type="EMBL" id="JARKIK010000066">
    <property type="protein sequence ID" value="KAK8729823.1"/>
    <property type="molecule type" value="Genomic_DNA"/>
</dbReference>
<dbReference type="Proteomes" id="UP001445076">
    <property type="component" value="Unassembled WGS sequence"/>
</dbReference>
<feature type="chain" id="PRO_5043441174" evidence="1">
    <location>
        <begin position="21"/>
        <end position="391"/>
    </location>
</feature>
<gene>
    <name evidence="2" type="ORF">OTU49_008342</name>
</gene>
<evidence type="ECO:0000256" key="1">
    <source>
        <dbReference type="SAM" id="SignalP"/>
    </source>
</evidence>
<name>A0AAW0WCJ6_CHEQU</name>
<protein>
    <submittedName>
        <fullName evidence="2">Uncharacterized protein</fullName>
    </submittedName>
</protein>
<proteinExistence type="predicted"/>
<evidence type="ECO:0000313" key="3">
    <source>
        <dbReference type="Proteomes" id="UP001445076"/>
    </source>
</evidence>